<keyword evidence="2 4" id="KW-0863">Zinc-finger</keyword>
<dbReference type="Gene3D" id="1.20.140.50">
    <property type="entry name" value="alix/aip1 like domains"/>
    <property type="match status" value="1"/>
</dbReference>
<organism evidence="7 8">
    <name type="scientific">Oncorhynchus mykiss</name>
    <name type="common">Rainbow trout</name>
    <name type="synonym">Salmo gairdneri</name>
    <dbReference type="NCBI Taxonomy" id="8022"/>
    <lineage>
        <taxon>Eukaryota</taxon>
        <taxon>Metazoa</taxon>
        <taxon>Chordata</taxon>
        <taxon>Craniata</taxon>
        <taxon>Vertebrata</taxon>
        <taxon>Euteleostomi</taxon>
        <taxon>Actinopterygii</taxon>
        <taxon>Neopterygii</taxon>
        <taxon>Teleostei</taxon>
        <taxon>Protacanthopterygii</taxon>
        <taxon>Salmoniformes</taxon>
        <taxon>Salmonidae</taxon>
        <taxon>Salmoninae</taxon>
        <taxon>Oncorhynchus</taxon>
    </lineage>
</organism>
<keyword evidence="1" id="KW-0479">Metal-binding</keyword>
<dbReference type="InterPro" id="IPR049899">
    <property type="entry name" value="Znf_C2HC_C3H"/>
</dbReference>
<evidence type="ECO:0000313" key="8">
    <source>
        <dbReference type="Proteomes" id="UP000193380"/>
    </source>
</evidence>
<evidence type="ECO:0000256" key="5">
    <source>
        <dbReference type="SAM" id="MobiDB-lite"/>
    </source>
</evidence>
<dbReference type="Proteomes" id="UP000193380">
    <property type="component" value="Unassembled WGS sequence"/>
</dbReference>
<evidence type="ECO:0000256" key="1">
    <source>
        <dbReference type="ARBA" id="ARBA00022723"/>
    </source>
</evidence>
<name>A0A060Z1M3_ONCMY</name>
<accession>A0A060Z1M3</accession>
<feature type="region of interest" description="Disordered" evidence="5">
    <location>
        <begin position="320"/>
        <end position="348"/>
    </location>
</feature>
<sequence>LQNKVRKIELSISLMMRRFLQPLQEDNALTGNLGAASSNSVQPALPSQAKATEKLPALKQNSFNTSRIPVLELTEERKGALQRLASLKAVEKKPHPPSRIPVLHNKRSTCNGKSQGLHVAPTSQQSGKATVPPIRKPLQPIRTKRDQTCVVKDIYLHSAKPLKAVHGANMVTKMPLPPIRARVTVSNNDAKKKPFQPVRPEGNPRPAATKYRRQVVKKHVQFKTQTLTVQDLPPCPDEMVWEVFNSEAEQVMAYMKAKLISVTQELKLMKSGVKMDAQALEEKKAKERLRKKVEKFIQEICLMKVDSDLWEMIRDNEEEEERSKEVWRNGEESSVASKPKQTAKRYTVSKPKEVKKGLNMEEKKEDRQVELKRRFGMSAANSKLKQCEHCGRCFDPSRLEKHSEICAKLSSNCSRRGVYDSTKHRLQGTVLAGYVKRSVV</sequence>
<dbReference type="PaxDb" id="8022-A0A060Z1M3"/>
<feature type="region of interest" description="Disordered" evidence="5">
    <location>
        <begin position="90"/>
        <end position="114"/>
    </location>
</feature>
<protein>
    <recommendedName>
        <fullName evidence="6">C2HC/C3H-type domain-containing protein</fullName>
    </recommendedName>
</protein>
<feature type="domain" description="C2HC/C3H-type" evidence="6">
    <location>
        <begin position="383"/>
        <end position="412"/>
    </location>
</feature>
<feature type="non-terminal residue" evidence="7">
    <location>
        <position position="1"/>
    </location>
</feature>
<feature type="compositionally biased region" description="Basic and acidic residues" evidence="5">
    <location>
        <begin position="320"/>
        <end position="331"/>
    </location>
</feature>
<feature type="region of interest" description="Disordered" evidence="5">
    <location>
        <begin position="191"/>
        <end position="210"/>
    </location>
</feature>
<evidence type="ECO:0000256" key="4">
    <source>
        <dbReference type="PROSITE-ProRule" id="PRU01371"/>
    </source>
</evidence>
<evidence type="ECO:0000256" key="2">
    <source>
        <dbReference type="ARBA" id="ARBA00022771"/>
    </source>
</evidence>
<keyword evidence="3" id="KW-0862">Zinc</keyword>
<reference evidence="7" key="1">
    <citation type="journal article" date="2014" name="Nat. Commun.">
        <title>The rainbow trout genome provides novel insights into evolution after whole-genome duplication in vertebrates.</title>
        <authorList>
            <person name="Berthelot C."/>
            <person name="Brunet F."/>
            <person name="Chalopin D."/>
            <person name="Juanchich A."/>
            <person name="Bernard M."/>
            <person name="Noel B."/>
            <person name="Bento P."/>
            <person name="Da Silva C."/>
            <person name="Labadie K."/>
            <person name="Alberti A."/>
            <person name="Aury J.M."/>
            <person name="Louis A."/>
            <person name="Dehais P."/>
            <person name="Bardou P."/>
            <person name="Montfort J."/>
            <person name="Klopp C."/>
            <person name="Cabau C."/>
            <person name="Gaspin C."/>
            <person name="Thorgaard G.H."/>
            <person name="Boussaha M."/>
            <person name="Quillet E."/>
            <person name="Guyomard R."/>
            <person name="Galiana D."/>
            <person name="Bobe J."/>
            <person name="Volff J.N."/>
            <person name="Genet C."/>
            <person name="Wincker P."/>
            <person name="Jaillon O."/>
            <person name="Roest Crollius H."/>
            <person name="Guiguen Y."/>
        </authorList>
    </citation>
    <scope>NUCLEOTIDE SEQUENCE [LARGE SCALE GENOMIC DNA]</scope>
</reference>
<evidence type="ECO:0000313" key="7">
    <source>
        <dbReference type="EMBL" id="CDQ97988.1"/>
    </source>
</evidence>
<evidence type="ECO:0000256" key="3">
    <source>
        <dbReference type="ARBA" id="ARBA00022833"/>
    </source>
</evidence>
<proteinExistence type="predicted"/>
<dbReference type="GO" id="GO:0008270">
    <property type="term" value="F:zinc ion binding"/>
    <property type="evidence" value="ECO:0007669"/>
    <property type="project" value="UniProtKB-KW"/>
</dbReference>
<evidence type="ECO:0000259" key="6">
    <source>
        <dbReference type="PROSITE" id="PS52027"/>
    </source>
</evidence>
<dbReference type="Pfam" id="PF13913">
    <property type="entry name" value="zf-C2HC_2"/>
    <property type="match status" value="1"/>
</dbReference>
<dbReference type="PROSITE" id="PS52027">
    <property type="entry name" value="ZF_C2HC_C3H"/>
    <property type="match status" value="1"/>
</dbReference>
<reference evidence="7" key="2">
    <citation type="submission" date="2014-03" db="EMBL/GenBank/DDBJ databases">
        <authorList>
            <person name="Genoscope - CEA"/>
        </authorList>
    </citation>
    <scope>NUCLEOTIDE SEQUENCE</scope>
</reference>
<dbReference type="AlphaFoldDB" id="A0A060Z1M3"/>
<dbReference type="EMBL" id="FR934198">
    <property type="protein sequence ID" value="CDQ97988.1"/>
    <property type="molecule type" value="Genomic_DNA"/>
</dbReference>
<gene>
    <name evidence="7" type="ORF">GSONMT00000359001</name>
</gene>